<gene>
    <name evidence="12" type="ORF">TSOC_013369</name>
</gene>
<dbReference type="PANTHER" id="PTHR33445:SF2">
    <property type="entry name" value="ATP SYNTHASE SUBUNIT B', CHLOROPLASTIC"/>
    <property type="match status" value="1"/>
</dbReference>
<dbReference type="AlphaFoldDB" id="A0A2J7ZKI9"/>
<dbReference type="InterPro" id="IPR002146">
    <property type="entry name" value="ATP_synth_b/b'su_bac/chlpt"/>
</dbReference>
<sequence length="209" mass="22339">MASMLARPQQVLARAATRPAARRMMVVRASAEKPTMQQLVQLAKPALTVAVANALMALPAAADAGKIFDFNLTLPVMGTEFLLLMVFLDKTWFTPVGKVLDERDNMIRSKLGSVKDNGGDVGKLIAEAESILKAARGEVSGMVNAKKAAKQAELDATYNKAKAQITAEVESSIAGLEKESAAMFKTLDAQVDKISAEVLKRVLPEGVKV</sequence>
<comment type="caution">
    <text evidence="12">The sequence shown here is derived from an EMBL/GenBank/DDBJ whole genome shotgun (WGS) entry which is preliminary data.</text>
</comment>
<evidence type="ECO:0000256" key="7">
    <source>
        <dbReference type="ARBA" id="ARBA00022989"/>
    </source>
</evidence>
<dbReference type="PANTHER" id="PTHR33445">
    <property type="entry name" value="ATP SYNTHASE SUBUNIT B', CHLOROPLASTIC"/>
    <property type="match status" value="1"/>
</dbReference>
<keyword evidence="5 11" id="KW-0812">Transmembrane</keyword>
<accession>A0A2J7ZKI9</accession>
<dbReference type="GO" id="GO:0046961">
    <property type="term" value="F:proton-transporting ATPase activity, rotational mechanism"/>
    <property type="evidence" value="ECO:0007669"/>
    <property type="project" value="TreeGrafter"/>
</dbReference>
<evidence type="ECO:0000256" key="9">
    <source>
        <dbReference type="ARBA" id="ARBA00023136"/>
    </source>
</evidence>
<evidence type="ECO:0000256" key="4">
    <source>
        <dbReference type="ARBA" id="ARBA00022547"/>
    </source>
</evidence>
<evidence type="ECO:0000256" key="2">
    <source>
        <dbReference type="ARBA" id="ARBA00005513"/>
    </source>
</evidence>
<dbReference type="CDD" id="cd06503">
    <property type="entry name" value="ATP-synt_Fo_b"/>
    <property type="match status" value="1"/>
</dbReference>
<dbReference type="OrthoDB" id="3819at2759"/>
<evidence type="ECO:0000256" key="8">
    <source>
        <dbReference type="ARBA" id="ARBA00023065"/>
    </source>
</evidence>
<dbReference type="InterPro" id="IPR050059">
    <property type="entry name" value="ATP_synthase_B_chain"/>
</dbReference>
<comment type="subcellular location">
    <subcellularLocation>
        <location evidence="1">Membrane</location>
        <topology evidence="1">Single-pass membrane protein</topology>
    </subcellularLocation>
</comment>
<evidence type="ECO:0000256" key="5">
    <source>
        <dbReference type="ARBA" id="ARBA00022692"/>
    </source>
</evidence>
<keyword evidence="6 11" id="KW-0375">Hydrogen ion transport</keyword>
<evidence type="ECO:0000313" key="13">
    <source>
        <dbReference type="Proteomes" id="UP000236333"/>
    </source>
</evidence>
<evidence type="ECO:0000256" key="6">
    <source>
        <dbReference type="ARBA" id="ARBA00022781"/>
    </source>
</evidence>
<evidence type="ECO:0000256" key="10">
    <source>
        <dbReference type="ARBA" id="ARBA00025198"/>
    </source>
</evidence>
<reference evidence="12 13" key="1">
    <citation type="journal article" date="2017" name="Mol. Biol. Evol.">
        <title>The 4-celled Tetrabaena socialis nuclear genome reveals the essential components for genetic control of cell number at the origin of multicellularity in the volvocine lineage.</title>
        <authorList>
            <person name="Featherston J."/>
            <person name="Arakaki Y."/>
            <person name="Hanschen E.R."/>
            <person name="Ferris P.J."/>
            <person name="Michod R.E."/>
            <person name="Olson B.J.S.C."/>
            <person name="Nozaki H."/>
            <person name="Durand P.M."/>
        </authorList>
    </citation>
    <scope>NUCLEOTIDE SEQUENCE [LARGE SCALE GENOMIC DNA]</scope>
    <source>
        <strain evidence="12 13">NIES-571</strain>
    </source>
</reference>
<comment type="similarity">
    <text evidence="2 11">Belongs to the ATPase B chain family.</text>
</comment>
<dbReference type="GO" id="GO:0015986">
    <property type="term" value="P:proton motive force-driven ATP synthesis"/>
    <property type="evidence" value="ECO:0007669"/>
    <property type="project" value="InterPro"/>
</dbReference>
<keyword evidence="9" id="KW-0472">Membrane</keyword>
<evidence type="ECO:0000256" key="1">
    <source>
        <dbReference type="ARBA" id="ARBA00004167"/>
    </source>
</evidence>
<evidence type="ECO:0000256" key="11">
    <source>
        <dbReference type="RuleBase" id="RU003848"/>
    </source>
</evidence>
<keyword evidence="3 11" id="KW-0813">Transport</keyword>
<organism evidence="12 13">
    <name type="scientific">Tetrabaena socialis</name>
    <dbReference type="NCBI Taxonomy" id="47790"/>
    <lineage>
        <taxon>Eukaryota</taxon>
        <taxon>Viridiplantae</taxon>
        <taxon>Chlorophyta</taxon>
        <taxon>core chlorophytes</taxon>
        <taxon>Chlorophyceae</taxon>
        <taxon>CS clade</taxon>
        <taxon>Chlamydomonadales</taxon>
        <taxon>Tetrabaenaceae</taxon>
        <taxon>Tetrabaena</taxon>
    </lineage>
</organism>
<dbReference type="Pfam" id="PF00430">
    <property type="entry name" value="ATP-synt_B"/>
    <property type="match status" value="1"/>
</dbReference>
<dbReference type="Proteomes" id="UP000236333">
    <property type="component" value="Unassembled WGS sequence"/>
</dbReference>
<evidence type="ECO:0000256" key="3">
    <source>
        <dbReference type="ARBA" id="ARBA00022448"/>
    </source>
</evidence>
<keyword evidence="13" id="KW-1185">Reference proteome</keyword>
<dbReference type="GO" id="GO:0045259">
    <property type="term" value="C:proton-transporting ATP synthase complex"/>
    <property type="evidence" value="ECO:0007669"/>
    <property type="project" value="UniProtKB-KW"/>
</dbReference>
<protein>
    <submittedName>
        <fullName evidence="12">ATP synthase subunit b', chloroplastic</fullName>
    </submittedName>
</protein>
<evidence type="ECO:0000313" key="12">
    <source>
        <dbReference type="EMBL" id="PNH00786.1"/>
    </source>
</evidence>
<dbReference type="EMBL" id="PGGS01001170">
    <property type="protein sequence ID" value="PNH00786.1"/>
    <property type="molecule type" value="Genomic_DNA"/>
</dbReference>
<comment type="function">
    <text evidence="10">F(1)F(0) ATP synthase produces ATP from ADP in the presence of a proton or sodium gradient. F-type ATPases consist of two structural domains, F(1) containing the extramembraneous catalytic core and F(0) containing the membrane proton channel, linked together by a central stalk and a peripheral stalk. During catalysis, ATP synthesis in the catalytic domain of F(1) is coupled via a rotary mechanism of the central stalk subunits to proton translocation.</text>
</comment>
<proteinExistence type="inferred from homology"/>
<name>A0A2J7ZKI9_9CHLO</name>
<keyword evidence="4 11" id="KW-0138">CF(0)</keyword>
<keyword evidence="7" id="KW-1133">Transmembrane helix</keyword>
<dbReference type="HAMAP" id="MF_01398">
    <property type="entry name" value="ATP_synth_b_bprime"/>
    <property type="match status" value="1"/>
</dbReference>
<keyword evidence="8 11" id="KW-0406">Ion transport</keyword>